<evidence type="ECO:0000313" key="2">
    <source>
        <dbReference type="EMBL" id="MEK9500260.1"/>
    </source>
</evidence>
<dbReference type="EMBL" id="JBBHLI010000002">
    <property type="protein sequence ID" value="MEK9500260.1"/>
    <property type="molecule type" value="Genomic_DNA"/>
</dbReference>
<proteinExistence type="predicted"/>
<dbReference type="InterPro" id="IPR050765">
    <property type="entry name" value="Riboflavin_Biosynth_HTPR"/>
</dbReference>
<name>A0ABU9E8J4_9BACT</name>
<keyword evidence="3" id="KW-1185">Reference proteome</keyword>
<sequence>MRNLVYYVATTLDGFIARPDGSFHEFPWDDAFGAHLMSTWPETFPAQFRQDHGPNRRFDTVLMGRATYEVGLRAGVASPYPTLRQYVFSTTLEESPSEEVTLISADAEEHVRALKNEEGMDIWLCGGGRLAADLHAAGLIDEFILKVNPILFGRGIPLLDGASTGEALELRDIQRFDSGHTIQRLRVPR</sequence>
<dbReference type="PANTHER" id="PTHR38011">
    <property type="entry name" value="DIHYDROFOLATE REDUCTASE FAMILY PROTEIN (AFU_ORTHOLOGUE AFUA_8G06820)"/>
    <property type="match status" value="1"/>
</dbReference>
<dbReference type="SUPFAM" id="SSF53597">
    <property type="entry name" value="Dihydrofolate reductase-like"/>
    <property type="match status" value="1"/>
</dbReference>
<dbReference type="PANTHER" id="PTHR38011:SF11">
    <property type="entry name" value="2,5-DIAMINO-6-RIBOSYLAMINO-4(3H)-PYRIMIDINONE 5'-PHOSPHATE REDUCTASE"/>
    <property type="match status" value="1"/>
</dbReference>
<protein>
    <submittedName>
        <fullName evidence="2">Dihydrofolate reductase family protein</fullName>
    </submittedName>
</protein>
<organism evidence="2 3">
    <name type="scientific">Gaopeijia maritima</name>
    <dbReference type="NCBI Taxonomy" id="3119007"/>
    <lineage>
        <taxon>Bacteria</taxon>
        <taxon>Pseudomonadati</taxon>
        <taxon>Gemmatimonadota</taxon>
        <taxon>Longimicrobiia</taxon>
        <taxon>Gaopeijiales</taxon>
        <taxon>Gaopeijiaceae</taxon>
        <taxon>Gaopeijia</taxon>
    </lineage>
</organism>
<dbReference type="InterPro" id="IPR002734">
    <property type="entry name" value="RibDG_C"/>
</dbReference>
<dbReference type="RefSeq" id="WP_405284954.1">
    <property type="nucleotide sequence ID" value="NZ_CP144380.1"/>
</dbReference>
<reference evidence="2 3" key="1">
    <citation type="submission" date="2024-02" db="EMBL/GenBank/DDBJ databases">
        <title>A novel Gemmatimonadota bacterium.</title>
        <authorList>
            <person name="Du Z.-J."/>
            <person name="Ye Y.-Q."/>
        </authorList>
    </citation>
    <scope>NUCLEOTIDE SEQUENCE [LARGE SCALE GENOMIC DNA]</scope>
    <source>
        <strain evidence="2 3">DH-20</strain>
    </source>
</reference>
<gene>
    <name evidence="2" type="ORF">WI372_04665</name>
</gene>
<dbReference type="InterPro" id="IPR024072">
    <property type="entry name" value="DHFR-like_dom_sf"/>
</dbReference>
<dbReference type="Gene3D" id="3.40.430.10">
    <property type="entry name" value="Dihydrofolate Reductase, subunit A"/>
    <property type="match status" value="1"/>
</dbReference>
<evidence type="ECO:0000313" key="3">
    <source>
        <dbReference type="Proteomes" id="UP001484239"/>
    </source>
</evidence>
<accession>A0ABU9E8J4</accession>
<feature type="domain" description="Bacterial bifunctional deaminase-reductase C-terminal" evidence="1">
    <location>
        <begin position="4"/>
        <end position="179"/>
    </location>
</feature>
<dbReference type="Pfam" id="PF01872">
    <property type="entry name" value="RibD_C"/>
    <property type="match status" value="1"/>
</dbReference>
<dbReference type="Proteomes" id="UP001484239">
    <property type="component" value="Unassembled WGS sequence"/>
</dbReference>
<evidence type="ECO:0000259" key="1">
    <source>
        <dbReference type="Pfam" id="PF01872"/>
    </source>
</evidence>
<comment type="caution">
    <text evidence="2">The sequence shown here is derived from an EMBL/GenBank/DDBJ whole genome shotgun (WGS) entry which is preliminary data.</text>
</comment>